<feature type="transmembrane region" description="Helical" evidence="8">
    <location>
        <begin position="241"/>
        <end position="260"/>
    </location>
</feature>
<dbReference type="GO" id="GO:0042773">
    <property type="term" value="P:ATP synthesis coupled electron transport"/>
    <property type="evidence" value="ECO:0007669"/>
    <property type="project" value="InterPro"/>
</dbReference>
<sequence length="671" mass="70566">MTSTGLFLASVALSCLGALISIAFIRSQETSKVIGCLFGAASALAGIGSGILALTGPAEYTVVPTPFSFADFTILMNPLAGLLVLVISLLALAAWVYGLNYFDEYKGHGLGTVGFFMNLFVASMGFVICVDNAFWFLVFFELMSLTSYFLVIIEQNEASIKGGFLYLVMAHVGFFLIMIAFFVMSGITGSFEFQSFRQTPFSPLVASLAFVLCFVGFGCKAGMIPFHSWLPQAHPAAPSNVSALMSGGMIKIGVFGMVKVGLDILQSCPVELWWGVLVLVFGAVSSVLGVVYALAEHDIKRLLAYHSVENIGIILLGVGTGFIGLATGNVTVAVLGFMAGFYHLLNHAMFKGLLFLGAGAVLYTTGTRDMEKMGGLARVMPVTGMCFLIGSLAISAIPPLNGFVSEWFTYQSMISIAFEGSPVVRTFAALATVSLAITGALAVTCFVKAYGVTFLSAPRSEAARKAVEVPGPMKLSMVFIAVLCVLLGIGAPVVAPIMENAAAAMVQAHPATVADGLALVNPANGGFMSTPLMAVLLIGLVALAWGLRSALSSGSSASRQEPWACGYNPDAHMPVVATSFGAQVNGFLGPLYKVRTVCAAQASRFVSAYERTVGGARAAENLADTYVVATASRFVHWISSKVQAIEGGDFRLYIVYIVAALVALIALAVLL</sequence>
<feature type="transmembrane region" description="Helical" evidence="8">
    <location>
        <begin position="204"/>
        <end position="229"/>
    </location>
</feature>
<dbReference type="KEGG" id="bwa:HLV38_04215"/>
<feature type="transmembrane region" description="Helical" evidence="8">
    <location>
        <begin position="527"/>
        <end position="547"/>
    </location>
</feature>
<feature type="transmembrane region" description="Helical" evidence="8">
    <location>
        <begin position="375"/>
        <end position="397"/>
    </location>
</feature>
<evidence type="ECO:0000256" key="8">
    <source>
        <dbReference type="SAM" id="Phobius"/>
    </source>
</evidence>
<feature type="transmembrane region" description="Helical" evidence="8">
    <location>
        <begin position="164"/>
        <end position="184"/>
    </location>
</feature>
<feature type="domain" description="NADH:quinone oxidoreductase/Mrp antiporter transmembrane" evidence="9">
    <location>
        <begin position="134"/>
        <end position="415"/>
    </location>
</feature>
<organism evidence="10 11">
    <name type="scientific">Berryella wangjianweii</name>
    <dbReference type="NCBI Taxonomy" id="2734634"/>
    <lineage>
        <taxon>Bacteria</taxon>
        <taxon>Bacillati</taxon>
        <taxon>Actinomycetota</taxon>
        <taxon>Coriobacteriia</taxon>
        <taxon>Eggerthellales</taxon>
        <taxon>Eggerthellaceae</taxon>
        <taxon>Berryella</taxon>
    </lineage>
</organism>
<evidence type="ECO:0000256" key="1">
    <source>
        <dbReference type="ARBA" id="ARBA00004651"/>
    </source>
</evidence>
<feature type="transmembrane region" description="Helical" evidence="8">
    <location>
        <begin position="650"/>
        <end position="670"/>
    </location>
</feature>
<dbReference type="RefSeq" id="WP_173164533.1">
    <property type="nucleotide sequence ID" value="NZ_CP053716.1"/>
</dbReference>
<feature type="transmembrane region" description="Helical" evidence="8">
    <location>
        <begin position="314"/>
        <end position="338"/>
    </location>
</feature>
<feature type="transmembrane region" description="Helical" evidence="8">
    <location>
        <begin position="109"/>
        <end position="128"/>
    </location>
</feature>
<feature type="transmembrane region" description="Helical" evidence="8">
    <location>
        <begin position="272"/>
        <end position="294"/>
    </location>
</feature>
<evidence type="ECO:0000256" key="7">
    <source>
        <dbReference type="RuleBase" id="RU000320"/>
    </source>
</evidence>
<dbReference type="PRINTS" id="PR01437">
    <property type="entry name" value="NUOXDRDTASE4"/>
</dbReference>
<evidence type="ECO:0000256" key="3">
    <source>
        <dbReference type="ARBA" id="ARBA00022692"/>
    </source>
</evidence>
<dbReference type="Proteomes" id="UP000503297">
    <property type="component" value="Chromosome"/>
</dbReference>
<proteinExistence type="predicted"/>
<dbReference type="GO" id="GO:0016491">
    <property type="term" value="F:oxidoreductase activity"/>
    <property type="evidence" value="ECO:0007669"/>
    <property type="project" value="UniProtKB-KW"/>
</dbReference>
<feature type="transmembrane region" description="Helical" evidence="8">
    <location>
        <begin position="134"/>
        <end position="152"/>
    </location>
</feature>
<protein>
    <submittedName>
        <fullName evidence="10">Hydrogenase 4 subunit B</fullName>
    </submittedName>
</protein>
<dbReference type="PANTHER" id="PTHR42682">
    <property type="entry name" value="HYDROGENASE-4 COMPONENT F"/>
    <property type="match status" value="1"/>
</dbReference>
<evidence type="ECO:0000256" key="6">
    <source>
        <dbReference type="ARBA" id="ARBA00023136"/>
    </source>
</evidence>
<evidence type="ECO:0000256" key="5">
    <source>
        <dbReference type="ARBA" id="ARBA00023002"/>
    </source>
</evidence>
<keyword evidence="3 7" id="KW-0812">Transmembrane</keyword>
<feature type="transmembrane region" description="Helical" evidence="8">
    <location>
        <begin position="344"/>
        <end position="363"/>
    </location>
</feature>
<dbReference type="Pfam" id="PF00361">
    <property type="entry name" value="Proton_antipo_M"/>
    <property type="match status" value="1"/>
</dbReference>
<feature type="transmembrane region" description="Helical" evidence="8">
    <location>
        <begin position="33"/>
        <end position="54"/>
    </location>
</feature>
<dbReference type="PANTHER" id="PTHR42682:SF3">
    <property type="entry name" value="FORMATE HYDROGENLYASE SUBUNIT 3-RELATED"/>
    <property type="match status" value="1"/>
</dbReference>
<keyword evidence="4 8" id="KW-1133">Transmembrane helix</keyword>
<dbReference type="GO" id="GO:0008137">
    <property type="term" value="F:NADH dehydrogenase (ubiquinone) activity"/>
    <property type="evidence" value="ECO:0007669"/>
    <property type="project" value="InterPro"/>
</dbReference>
<keyword evidence="5" id="KW-0560">Oxidoreductase</keyword>
<keyword evidence="6 8" id="KW-0472">Membrane</keyword>
<evidence type="ECO:0000256" key="4">
    <source>
        <dbReference type="ARBA" id="ARBA00022989"/>
    </source>
</evidence>
<feature type="transmembrane region" description="Helical" evidence="8">
    <location>
        <begin position="427"/>
        <end position="455"/>
    </location>
</feature>
<keyword evidence="11" id="KW-1185">Reference proteome</keyword>
<reference evidence="11" key="1">
    <citation type="submission" date="2020-05" db="EMBL/GenBank/DDBJ databases">
        <title>Novel species in genus Nocardioides.</title>
        <authorList>
            <person name="Zhang G."/>
        </authorList>
    </citation>
    <scope>NUCLEOTIDE SEQUENCE [LARGE SCALE GENOMIC DNA]</scope>
    <source>
        <strain evidence="11">zg-1050</strain>
    </source>
</reference>
<evidence type="ECO:0000313" key="10">
    <source>
        <dbReference type="EMBL" id="QKF07410.1"/>
    </source>
</evidence>
<name>A0A6M8J0C6_9ACTN</name>
<dbReference type="NCBIfam" id="NF005086">
    <property type="entry name" value="PRK06521.1"/>
    <property type="match status" value="1"/>
</dbReference>
<dbReference type="AlphaFoldDB" id="A0A6M8J0C6"/>
<evidence type="ECO:0000259" key="9">
    <source>
        <dbReference type="Pfam" id="PF00361"/>
    </source>
</evidence>
<evidence type="ECO:0000256" key="2">
    <source>
        <dbReference type="ARBA" id="ARBA00022475"/>
    </source>
</evidence>
<dbReference type="EMBL" id="CP053716">
    <property type="protein sequence ID" value="QKF07410.1"/>
    <property type="molecule type" value="Genomic_DNA"/>
</dbReference>
<evidence type="ECO:0000313" key="11">
    <source>
        <dbReference type="Proteomes" id="UP000503297"/>
    </source>
</evidence>
<keyword evidence="2" id="KW-1003">Cell membrane</keyword>
<feature type="transmembrane region" description="Helical" evidence="8">
    <location>
        <begin position="6"/>
        <end position="26"/>
    </location>
</feature>
<comment type="subcellular location">
    <subcellularLocation>
        <location evidence="1">Cell membrane</location>
        <topology evidence="1">Multi-pass membrane protein</topology>
    </subcellularLocation>
    <subcellularLocation>
        <location evidence="7">Membrane</location>
        <topology evidence="7">Multi-pass membrane protein</topology>
    </subcellularLocation>
</comment>
<feature type="transmembrane region" description="Helical" evidence="8">
    <location>
        <begin position="475"/>
        <end position="495"/>
    </location>
</feature>
<dbReference type="InterPro" id="IPR003918">
    <property type="entry name" value="NADH_UbQ_OxRdtase"/>
</dbReference>
<feature type="transmembrane region" description="Helical" evidence="8">
    <location>
        <begin position="74"/>
        <end position="97"/>
    </location>
</feature>
<dbReference type="GO" id="GO:0005886">
    <property type="term" value="C:plasma membrane"/>
    <property type="evidence" value="ECO:0007669"/>
    <property type="project" value="UniProtKB-SubCell"/>
</dbReference>
<gene>
    <name evidence="10" type="primary">hyfB</name>
    <name evidence="10" type="ORF">HLV38_04215</name>
</gene>
<dbReference type="InterPro" id="IPR052175">
    <property type="entry name" value="ComplexI-like_HydComp"/>
</dbReference>
<accession>A0A6M8J0C6</accession>
<dbReference type="InterPro" id="IPR001750">
    <property type="entry name" value="ND/Mrp_TM"/>
</dbReference>